<organism evidence="2 3">
    <name type="scientific">Actinomycetospora corticicola</name>
    <dbReference type="NCBI Taxonomy" id="663602"/>
    <lineage>
        <taxon>Bacteria</taxon>
        <taxon>Bacillati</taxon>
        <taxon>Actinomycetota</taxon>
        <taxon>Actinomycetes</taxon>
        <taxon>Pseudonocardiales</taxon>
        <taxon>Pseudonocardiaceae</taxon>
        <taxon>Actinomycetospora</taxon>
    </lineage>
</organism>
<comment type="caution">
    <text evidence="2">The sequence shown here is derived from an EMBL/GenBank/DDBJ whole genome shotgun (WGS) entry which is preliminary data.</text>
</comment>
<dbReference type="InterPro" id="IPR032710">
    <property type="entry name" value="NTF2-like_dom_sf"/>
</dbReference>
<keyword evidence="3" id="KW-1185">Reference proteome</keyword>
<proteinExistence type="predicted"/>
<evidence type="ECO:0000259" key="1">
    <source>
        <dbReference type="Pfam" id="PF12680"/>
    </source>
</evidence>
<accession>A0A7Y9DT51</accession>
<dbReference type="AlphaFoldDB" id="A0A7Y9DT51"/>
<evidence type="ECO:0000313" key="3">
    <source>
        <dbReference type="Proteomes" id="UP000535890"/>
    </source>
</evidence>
<sequence>MSARELARDFVAGVMEHDFDRMHAALAPDATWSVPGDHGISGVARGADAVVERARAVAAGGVAIRLQYELTGWDRVAVLLHNTGERNGTVLDEQVVIVFTIADGKIAAAENLISDVPGLEAFFHVGS</sequence>
<dbReference type="Gene3D" id="3.10.450.50">
    <property type="match status" value="1"/>
</dbReference>
<dbReference type="EMBL" id="JACCBN010000001">
    <property type="protein sequence ID" value="NYD35013.1"/>
    <property type="molecule type" value="Genomic_DNA"/>
</dbReference>
<name>A0A7Y9DT51_9PSEU</name>
<dbReference type="Proteomes" id="UP000535890">
    <property type="component" value="Unassembled WGS sequence"/>
</dbReference>
<protein>
    <recommendedName>
        <fullName evidence="1">SnoaL-like domain-containing protein</fullName>
    </recommendedName>
</protein>
<feature type="domain" description="SnoaL-like" evidence="1">
    <location>
        <begin position="7"/>
        <end position="108"/>
    </location>
</feature>
<reference evidence="2 3" key="1">
    <citation type="submission" date="2020-07" db="EMBL/GenBank/DDBJ databases">
        <title>Sequencing the genomes of 1000 actinobacteria strains.</title>
        <authorList>
            <person name="Klenk H.-P."/>
        </authorList>
    </citation>
    <scope>NUCLEOTIDE SEQUENCE [LARGE SCALE GENOMIC DNA]</scope>
    <source>
        <strain evidence="2 3">DSM 45772</strain>
    </source>
</reference>
<dbReference type="RefSeq" id="WP_179792912.1">
    <property type="nucleotide sequence ID" value="NZ_BAABHP010000004.1"/>
</dbReference>
<dbReference type="InterPro" id="IPR037401">
    <property type="entry name" value="SnoaL-like"/>
</dbReference>
<dbReference type="SUPFAM" id="SSF54427">
    <property type="entry name" value="NTF2-like"/>
    <property type="match status" value="1"/>
</dbReference>
<evidence type="ECO:0000313" key="2">
    <source>
        <dbReference type="EMBL" id="NYD35013.1"/>
    </source>
</evidence>
<gene>
    <name evidence="2" type="ORF">BJ983_001115</name>
</gene>
<dbReference type="Pfam" id="PF12680">
    <property type="entry name" value="SnoaL_2"/>
    <property type="match status" value="1"/>
</dbReference>